<dbReference type="Pfam" id="PF00005">
    <property type="entry name" value="ABC_tran"/>
    <property type="match status" value="1"/>
</dbReference>
<evidence type="ECO:0000256" key="7">
    <source>
        <dbReference type="ARBA" id="ARBA00023065"/>
    </source>
</evidence>
<keyword evidence="11" id="KW-0378">Hydrolase</keyword>
<dbReference type="SUPFAM" id="SSF52540">
    <property type="entry name" value="P-loop containing nucleoside triphosphate hydrolases"/>
    <property type="match status" value="1"/>
</dbReference>
<dbReference type="InterPro" id="IPR050093">
    <property type="entry name" value="ABC_SmlMolc_Importer"/>
</dbReference>
<dbReference type="KEGG" id="cgv:CGLAU_05745"/>
<keyword evidence="2" id="KW-1003">Cell membrane</keyword>
<dbReference type="CDD" id="cd03259">
    <property type="entry name" value="ABC_Carb_Solutes_like"/>
    <property type="match status" value="1"/>
</dbReference>
<keyword evidence="6" id="KW-0408">Iron</keyword>
<gene>
    <name evidence="11" type="primary">potA2</name>
    <name evidence="11" type="ORF">CGLAU_05745</name>
</gene>
<dbReference type="InterPro" id="IPR003593">
    <property type="entry name" value="AAA+_ATPase"/>
</dbReference>
<keyword evidence="5 11" id="KW-0067">ATP-binding</keyword>
<keyword evidence="1" id="KW-0813">Transport</keyword>
<keyword evidence="3" id="KW-0410">Iron transport</keyword>
<keyword evidence="12" id="KW-1185">Reference proteome</keyword>
<feature type="domain" description="ABC transporter" evidence="10">
    <location>
        <begin position="4"/>
        <end position="235"/>
    </location>
</feature>
<proteinExistence type="predicted"/>
<evidence type="ECO:0000256" key="5">
    <source>
        <dbReference type="ARBA" id="ARBA00022840"/>
    </source>
</evidence>
<evidence type="ECO:0000256" key="2">
    <source>
        <dbReference type="ARBA" id="ARBA00022475"/>
    </source>
</evidence>
<organism evidence="11 12">
    <name type="scientific">Corynebacterium glaucum</name>
    <dbReference type="NCBI Taxonomy" id="187491"/>
    <lineage>
        <taxon>Bacteria</taxon>
        <taxon>Bacillati</taxon>
        <taxon>Actinomycetota</taxon>
        <taxon>Actinomycetes</taxon>
        <taxon>Mycobacteriales</taxon>
        <taxon>Corynebacteriaceae</taxon>
        <taxon>Corynebacterium</taxon>
    </lineage>
</organism>
<dbReference type="Gene3D" id="3.40.50.300">
    <property type="entry name" value="P-loop containing nucleotide triphosphate hydrolases"/>
    <property type="match status" value="1"/>
</dbReference>
<dbReference type="PROSITE" id="PS50893">
    <property type="entry name" value="ABC_TRANSPORTER_2"/>
    <property type="match status" value="1"/>
</dbReference>
<dbReference type="InterPro" id="IPR017871">
    <property type="entry name" value="ABC_transporter-like_CS"/>
</dbReference>
<evidence type="ECO:0000256" key="3">
    <source>
        <dbReference type="ARBA" id="ARBA00022496"/>
    </source>
</evidence>
<evidence type="ECO:0000256" key="9">
    <source>
        <dbReference type="ARBA" id="ARBA00066388"/>
    </source>
</evidence>
<dbReference type="PROSITE" id="PS00211">
    <property type="entry name" value="ABC_TRANSPORTER_1"/>
    <property type="match status" value="1"/>
</dbReference>
<evidence type="ECO:0000256" key="1">
    <source>
        <dbReference type="ARBA" id="ARBA00022448"/>
    </source>
</evidence>
<evidence type="ECO:0000256" key="4">
    <source>
        <dbReference type="ARBA" id="ARBA00022741"/>
    </source>
</evidence>
<dbReference type="InterPro" id="IPR015853">
    <property type="entry name" value="ABC_transpr_FbpC"/>
</dbReference>
<sequence>MSDIAIDNLSVVFPDGTVGLDEVSLTVNSGEFVALVGPSGSGKTTLLRSVAGFIEPSSGSIALDGTDVSSTPPEKRDMGMVFQQHAVWPHMSVAQNVAYPLQRRGVGKQEQRQRVEATLEQVGLAGYGKRRPSTLSGGQRQRVALARAIVSTPKVLLLDEALSALDEPLRDSLRRELVTLTRESDLTTVHVTHDRKEAIAIADRIALLRDGQLEQFDTPHTIVTRPATPWVASFIADATLLDGRVDRGQVITEDPAFAWDLSEVEVIGEPTPQVRVAVLPEAVTVDSEPGPQSRRGEITSVLFEVTGYSVSVQVGSVVFRARTSTAMRPEVGQAVAVSIARPLVYPM</sequence>
<dbReference type="SUPFAM" id="SSF50331">
    <property type="entry name" value="MOP-like"/>
    <property type="match status" value="1"/>
</dbReference>
<dbReference type="GO" id="GO:0005524">
    <property type="term" value="F:ATP binding"/>
    <property type="evidence" value="ECO:0007669"/>
    <property type="project" value="UniProtKB-KW"/>
</dbReference>
<reference evidence="11 12" key="1">
    <citation type="submission" date="2016-12" db="EMBL/GenBank/DDBJ databases">
        <authorList>
            <person name="Song W.-J."/>
            <person name="Kurnit D.M."/>
        </authorList>
    </citation>
    <scope>NUCLEOTIDE SEQUENCE [LARGE SCALE GENOMIC DNA]</scope>
    <source>
        <strain evidence="11 12">DSM 30827</strain>
    </source>
</reference>
<dbReference type="AlphaFoldDB" id="A0A1Q2HW99"/>
<dbReference type="GO" id="GO:0016887">
    <property type="term" value="F:ATP hydrolysis activity"/>
    <property type="evidence" value="ECO:0007669"/>
    <property type="project" value="InterPro"/>
</dbReference>
<evidence type="ECO:0000256" key="6">
    <source>
        <dbReference type="ARBA" id="ARBA00023004"/>
    </source>
</evidence>
<dbReference type="PANTHER" id="PTHR42781">
    <property type="entry name" value="SPERMIDINE/PUTRESCINE IMPORT ATP-BINDING PROTEIN POTA"/>
    <property type="match status" value="1"/>
</dbReference>
<evidence type="ECO:0000313" key="11">
    <source>
        <dbReference type="EMBL" id="AQQ15118.1"/>
    </source>
</evidence>
<dbReference type="FunFam" id="3.40.50.300:FF:000425">
    <property type="entry name" value="Probable ABC transporter, ATP-binding subunit"/>
    <property type="match status" value="1"/>
</dbReference>
<dbReference type="InterPro" id="IPR008995">
    <property type="entry name" value="Mo/tungstate-bd_C_term_dom"/>
</dbReference>
<evidence type="ECO:0000256" key="8">
    <source>
        <dbReference type="ARBA" id="ARBA00023136"/>
    </source>
</evidence>
<name>A0A1Q2HW99_9CORY</name>
<keyword evidence="4" id="KW-0547">Nucleotide-binding</keyword>
<dbReference type="OrthoDB" id="4395244at2"/>
<evidence type="ECO:0000313" key="12">
    <source>
        <dbReference type="Proteomes" id="UP000217209"/>
    </source>
</evidence>
<dbReference type="SMART" id="SM00382">
    <property type="entry name" value="AAA"/>
    <property type="match status" value="1"/>
</dbReference>
<accession>A0A1Q2HW99</accession>
<dbReference type="PANTHER" id="PTHR42781:SF4">
    <property type="entry name" value="SPERMIDINE_PUTRESCINE IMPORT ATP-BINDING PROTEIN POTA"/>
    <property type="match status" value="1"/>
</dbReference>
<dbReference type="EC" id="7.6.2.9" evidence="9"/>
<dbReference type="GO" id="GO:0016020">
    <property type="term" value="C:membrane"/>
    <property type="evidence" value="ECO:0007669"/>
    <property type="project" value="InterPro"/>
</dbReference>
<dbReference type="GO" id="GO:0015418">
    <property type="term" value="F:ABC-type quaternary ammonium compound transporting activity"/>
    <property type="evidence" value="ECO:0007669"/>
    <property type="project" value="UniProtKB-EC"/>
</dbReference>
<dbReference type="InterPro" id="IPR003439">
    <property type="entry name" value="ABC_transporter-like_ATP-bd"/>
</dbReference>
<dbReference type="RefSeq" id="WP_095659849.1">
    <property type="nucleotide sequence ID" value="NZ_CP019688.1"/>
</dbReference>
<dbReference type="GO" id="GO:0015408">
    <property type="term" value="F:ABC-type ferric iron transporter activity"/>
    <property type="evidence" value="ECO:0007669"/>
    <property type="project" value="InterPro"/>
</dbReference>
<keyword evidence="8" id="KW-0472">Membrane</keyword>
<protein>
    <recommendedName>
        <fullName evidence="9">ABC-type quaternary amine transporter</fullName>
        <ecNumber evidence="9">7.6.2.9</ecNumber>
    </recommendedName>
</protein>
<keyword evidence="7" id="KW-0406">Ion transport</keyword>
<dbReference type="Proteomes" id="UP000217209">
    <property type="component" value="Chromosome"/>
</dbReference>
<dbReference type="InterPro" id="IPR027417">
    <property type="entry name" value="P-loop_NTPase"/>
</dbReference>
<evidence type="ECO:0000259" key="10">
    <source>
        <dbReference type="PROSITE" id="PS50893"/>
    </source>
</evidence>
<dbReference type="EMBL" id="CP019688">
    <property type="protein sequence ID" value="AQQ15118.1"/>
    <property type="molecule type" value="Genomic_DNA"/>
</dbReference>